<dbReference type="GO" id="GO:0005743">
    <property type="term" value="C:mitochondrial inner membrane"/>
    <property type="evidence" value="ECO:0007669"/>
    <property type="project" value="UniProtKB-SubCell"/>
</dbReference>
<keyword evidence="3" id="KW-0496">Mitochondrion</keyword>
<dbReference type="PANTHER" id="PTHR35308:SF10">
    <property type="entry name" value="COX VIIA-LIKE PROTEIN"/>
    <property type="match status" value="1"/>
</dbReference>
<evidence type="ECO:0000256" key="2">
    <source>
        <dbReference type="ARBA" id="ARBA00022792"/>
    </source>
</evidence>
<feature type="region of interest" description="Disordered" evidence="5">
    <location>
        <begin position="1"/>
        <end position="30"/>
    </location>
</feature>
<gene>
    <name evidence="6" type="ORF">SHCRBa_028_K15_R_30</name>
</gene>
<reference evidence="6" key="1">
    <citation type="submission" date="2013-05" db="EMBL/GenBank/DDBJ databases">
        <title>Building the sugarcane genome for biotechnology and identifying evolutionary trends.</title>
        <authorList>
            <person name="De Setta N."/>
            <person name="Monteiro-Vitorello C.B."/>
            <person name="Metcalfe C.J."/>
            <person name="Cruz G.M.Q."/>
            <person name="Del Bem L.E."/>
            <person name="Vicentini R."/>
            <person name="Nogueira F.T.S."/>
            <person name="Campos R.A."/>
            <person name="Nunes S.L."/>
            <person name="Turrini P.C.G."/>
            <person name="Vieira A.P."/>
            <person name="Cruz E.A.O."/>
            <person name="Correa T.C.S."/>
            <person name="Hotta C.T."/>
            <person name="de Mello-Varani A."/>
            <person name="Vautrin S."/>
            <person name="Trindade A.S."/>
            <person name="Vilela M.M."/>
            <person name="Horta C.L."/>
            <person name="Sato P.M."/>
            <person name="de Andrade R.F."/>
            <person name="Nishiyama M.Y."/>
            <person name="Cardoso-Silva C.B."/>
            <person name="Scortecci K.C."/>
            <person name="Garcia A.A.F."/>
            <person name="Carneiro M.S."/>
            <person name="Kim C."/>
            <person name="Paterson A.H."/>
            <person name="Berges H."/>
            <person name="D'Hont A."/>
            <person name="de-Souza A.P."/>
            <person name="Souza G.M."/>
            <person name="Vincentz M."/>
            <person name="Kitajima J.P."/>
            <person name="Van Sluys M.-A."/>
        </authorList>
    </citation>
    <scope>NUCLEOTIDE SEQUENCE</scope>
</reference>
<organism evidence="6">
    <name type="scientific">Saccharum hybrid cultivar R570</name>
    <dbReference type="NCBI Taxonomy" id="131158"/>
    <lineage>
        <taxon>Eukaryota</taxon>
        <taxon>Viridiplantae</taxon>
        <taxon>Streptophyta</taxon>
        <taxon>Embryophyta</taxon>
        <taxon>Tracheophyta</taxon>
        <taxon>Spermatophyta</taxon>
        <taxon>Magnoliopsida</taxon>
        <taxon>Liliopsida</taxon>
        <taxon>Poales</taxon>
        <taxon>Poaceae</taxon>
        <taxon>PACMAD clade</taxon>
        <taxon>Panicoideae</taxon>
        <taxon>Andropogonodae</taxon>
        <taxon>Andropogoneae</taxon>
        <taxon>Saccharinae</taxon>
        <taxon>Saccharum</taxon>
        <taxon>Saccharum officinarum species complex</taxon>
    </lineage>
</organism>
<evidence type="ECO:0000256" key="4">
    <source>
        <dbReference type="ARBA" id="ARBA00023136"/>
    </source>
</evidence>
<sequence length="93" mass="10062">MPPLPPPDLVTQHRFPGLQDGGGGAAVPAEGEAAGGAVQRYFQNVHKHTYLKGRYDAITSVGIPLALAALQLVPHRKRGLQHVPWHRKEGMKV</sequence>
<dbReference type="EMBL" id="KF184834">
    <property type="protein sequence ID" value="AGT17246.1"/>
    <property type="molecule type" value="Genomic_DNA"/>
</dbReference>
<evidence type="ECO:0000256" key="1">
    <source>
        <dbReference type="ARBA" id="ARBA00004273"/>
    </source>
</evidence>
<accession>A0A059Q3A5</accession>
<keyword evidence="2" id="KW-0999">Mitochondrion inner membrane</keyword>
<name>A0A059Q3A5_9POAL</name>
<dbReference type="Pfam" id="PF02238">
    <property type="entry name" value="COX7a"/>
    <property type="match status" value="1"/>
</dbReference>
<evidence type="ECO:0000256" key="5">
    <source>
        <dbReference type="SAM" id="MobiDB-lite"/>
    </source>
</evidence>
<protein>
    <submittedName>
        <fullName evidence="6">Uncharacterized protein</fullName>
    </submittedName>
</protein>
<comment type="subcellular location">
    <subcellularLocation>
        <location evidence="1">Mitochondrion inner membrane</location>
    </subcellularLocation>
</comment>
<proteinExistence type="predicted"/>
<dbReference type="AlphaFoldDB" id="A0A059Q3A5"/>
<dbReference type="PANTHER" id="PTHR35308">
    <property type="entry name" value="CYTOCHROME C OXIDASE SUBUNIT 7"/>
    <property type="match status" value="1"/>
</dbReference>
<keyword evidence="4" id="KW-0472">Membrane</keyword>
<dbReference type="InterPro" id="IPR039297">
    <property type="entry name" value="COX7a"/>
</dbReference>
<evidence type="ECO:0000313" key="6">
    <source>
        <dbReference type="EMBL" id="AGT17246.1"/>
    </source>
</evidence>
<evidence type="ECO:0000256" key="3">
    <source>
        <dbReference type="ARBA" id="ARBA00023128"/>
    </source>
</evidence>